<evidence type="ECO:0000313" key="2">
    <source>
        <dbReference type="EMBL" id="ELZ35380.1"/>
    </source>
</evidence>
<dbReference type="CDD" id="cd00085">
    <property type="entry name" value="HNHc"/>
    <property type="match status" value="1"/>
</dbReference>
<dbReference type="Proteomes" id="UP000011523">
    <property type="component" value="Unassembled WGS sequence"/>
</dbReference>
<feature type="domain" description="C2H2-type" evidence="1">
    <location>
        <begin position="10"/>
        <end position="33"/>
    </location>
</feature>
<comment type="caution">
    <text evidence="2">The sequence shown here is derived from an EMBL/GenBank/DDBJ whole genome shotgun (WGS) entry which is preliminary data.</text>
</comment>
<keyword evidence="2" id="KW-0540">Nuclease</keyword>
<sequence length="280" mass="31821">MAATEGDSTHGCPSCDRSFGSEKGLNIHHAKAHGESLVASEEVCHSCGETFVDRRNRGRDSDRRFCSQECRAEWLESRTGEDHPNWAGRVHTTCAHCGASLGRPPWQAERSARAFCDPSCFGAWRSKNRSGPDSPRYNTVAVDCEWCGASVFKPLSRLDGRRHFCDIHCHGEWLSENKTGENSANWQGGHDRYYGPNWDEQRRKVRERDGYECQSCRMSNGEHHDEWGEDLHVHHITRFGAFDSYQKANRLENLVTLCRSCHLGKWEGIPLRPDTRSTAD</sequence>
<dbReference type="EMBL" id="AOJD01000064">
    <property type="protein sequence ID" value="ELZ35380.1"/>
    <property type="molecule type" value="Genomic_DNA"/>
</dbReference>
<accession>M0DIU1</accession>
<gene>
    <name evidence="2" type="ORF">C472_12620</name>
</gene>
<keyword evidence="2" id="KW-0378">Hydrolase</keyword>
<dbReference type="Gene3D" id="1.10.30.50">
    <property type="match status" value="1"/>
</dbReference>
<protein>
    <submittedName>
        <fullName evidence="2">HNH endonuclease</fullName>
    </submittedName>
</protein>
<dbReference type="GO" id="GO:0004519">
    <property type="term" value="F:endonuclease activity"/>
    <property type="evidence" value="ECO:0007669"/>
    <property type="project" value="UniProtKB-KW"/>
</dbReference>
<dbReference type="InterPro" id="IPR002711">
    <property type="entry name" value="HNH"/>
</dbReference>
<organism evidence="2 3">
    <name type="scientific">Halorubrum tebenquichense DSM 14210</name>
    <dbReference type="NCBI Taxonomy" id="1227485"/>
    <lineage>
        <taxon>Archaea</taxon>
        <taxon>Methanobacteriati</taxon>
        <taxon>Methanobacteriota</taxon>
        <taxon>Stenosarchaea group</taxon>
        <taxon>Halobacteria</taxon>
        <taxon>Halobacteriales</taxon>
        <taxon>Haloferacaceae</taxon>
        <taxon>Halorubrum</taxon>
    </lineage>
</organism>
<evidence type="ECO:0000313" key="3">
    <source>
        <dbReference type="Proteomes" id="UP000011523"/>
    </source>
</evidence>
<dbReference type="PROSITE" id="PS00028">
    <property type="entry name" value="ZINC_FINGER_C2H2_1"/>
    <property type="match status" value="1"/>
</dbReference>
<dbReference type="SMART" id="SM00507">
    <property type="entry name" value="HNHc"/>
    <property type="match status" value="1"/>
</dbReference>
<evidence type="ECO:0000259" key="1">
    <source>
        <dbReference type="PROSITE" id="PS50157"/>
    </source>
</evidence>
<dbReference type="GO" id="GO:0008270">
    <property type="term" value="F:zinc ion binding"/>
    <property type="evidence" value="ECO:0007669"/>
    <property type="project" value="InterPro"/>
</dbReference>
<dbReference type="InterPro" id="IPR011017">
    <property type="entry name" value="TRASH_dom"/>
</dbReference>
<dbReference type="GO" id="GO:0003676">
    <property type="term" value="F:nucleic acid binding"/>
    <property type="evidence" value="ECO:0007669"/>
    <property type="project" value="InterPro"/>
</dbReference>
<name>M0DIU1_9EURY</name>
<keyword evidence="3" id="KW-1185">Reference proteome</keyword>
<dbReference type="PROSITE" id="PS50157">
    <property type="entry name" value="ZINC_FINGER_C2H2_2"/>
    <property type="match status" value="1"/>
</dbReference>
<dbReference type="InterPro" id="IPR003615">
    <property type="entry name" value="HNH_nuc"/>
</dbReference>
<dbReference type="Pfam" id="PF01844">
    <property type="entry name" value="HNH"/>
    <property type="match status" value="1"/>
</dbReference>
<dbReference type="SMART" id="SM00746">
    <property type="entry name" value="TRASH"/>
    <property type="match status" value="3"/>
</dbReference>
<dbReference type="Gene3D" id="3.30.160.60">
    <property type="entry name" value="Classic Zinc Finger"/>
    <property type="match status" value="1"/>
</dbReference>
<dbReference type="InterPro" id="IPR013087">
    <property type="entry name" value="Znf_C2H2_type"/>
</dbReference>
<dbReference type="AlphaFoldDB" id="M0DIU1"/>
<reference evidence="2 3" key="1">
    <citation type="journal article" date="2014" name="PLoS Genet.">
        <title>Phylogenetically driven sequencing of extremely halophilic archaea reveals strategies for static and dynamic osmo-response.</title>
        <authorList>
            <person name="Becker E.A."/>
            <person name="Seitzer P.M."/>
            <person name="Tritt A."/>
            <person name="Larsen D."/>
            <person name="Krusor M."/>
            <person name="Yao A.I."/>
            <person name="Wu D."/>
            <person name="Madern D."/>
            <person name="Eisen J.A."/>
            <person name="Darling A.E."/>
            <person name="Facciotti M.T."/>
        </authorList>
    </citation>
    <scope>NUCLEOTIDE SEQUENCE [LARGE SCALE GENOMIC DNA]</scope>
    <source>
        <strain evidence="2 3">DSM 14210</strain>
    </source>
</reference>
<proteinExistence type="predicted"/>
<keyword evidence="2" id="KW-0255">Endonuclease</keyword>